<proteinExistence type="predicted"/>
<comment type="caution">
    <text evidence="1">The sequence shown here is derived from an EMBL/GenBank/DDBJ whole genome shotgun (WGS) entry which is preliminary data.</text>
</comment>
<accession>A0A850TD40</accession>
<organism evidence="1 2">
    <name type="scientific">Desulfobacter latus</name>
    <dbReference type="NCBI Taxonomy" id="2292"/>
    <lineage>
        <taxon>Bacteria</taxon>
        <taxon>Pseudomonadati</taxon>
        <taxon>Thermodesulfobacteriota</taxon>
        <taxon>Desulfobacteria</taxon>
        <taxon>Desulfobacterales</taxon>
        <taxon>Desulfobacteraceae</taxon>
        <taxon>Desulfobacter</taxon>
    </lineage>
</organism>
<protein>
    <recommendedName>
        <fullName evidence="3">DUF4145 domain-containing protein</fullName>
    </recommendedName>
</protein>
<evidence type="ECO:0000313" key="1">
    <source>
        <dbReference type="EMBL" id="NWH06718.1"/>
    </source>
</evidence>
<evidence type="ECO:0008006" key="3">
    <source>
        <dbReference type="Google" id="ProtNLM"/>
    </source>
</evidence>
<dbReference type="Proteomes" id="UP000553343">
    <property type="component" value="Unassembled WGS sequence"/>
</dbReference>
<dbReference type="RefSeq" id="WP_178368170.1">
    <property type="nucleotide sequence ID" value="NZ_JACADJ010000102.1"/>
</dbReference>
<reference evidence="1 2" key="1">
    <citation type="submission" date="2020-06" db="EMBL/GenBank/DDBJ databases">
        <title>High-quality draft genome of sulfate reducer Desulfobacter latus type strain AcrS2 isolated from marine sediment.</title>
        <authorList>
            <person name="Hoppe M."/>
            <person name="Larsen C.K."/>
            <person name="Marshall I.P.G."/>
            <person name="Schramm A."/>
            <person name="Marietou A.G."/>
        </authorList>
    </citation>
    <scope>NUCLEOTIDE SEQUENCE [LARGE SCALE GENOMIC DNA]</scope>
    <source>
        <strain evidence="1 2">AcRS2</strain>
    </source>
</reference>
<evidence type="ECO:0000313" key="2">
    <source>
        <dbReference type="Proteomes" id="UP000553343"/>
    </source>
</evidence>
<dbReference type="EMBL" id="JACADJ010000102">
    <property type="protein sequence ID" value="NWH06718.1"/>
    <property type="molecule type" value="Genomic_DNA"/>
</dbReference>
<keyword evidence="2" id="KW-1185">Reference proteome</keyword>
<sequence>MREDVKKSWENFLNPETLRSNLIVVSVFLSAFEILKECIIERPKEMYTNGFDENGLIIDEKYKSLVLSLNKSPLYASLEWFKKNGVIDQADIETFTEIKNCRNALAHELPNFITEGIKSDPIPNFTSIIELLGKIEKWWVFNFEVAINPDLEDVEVDENEIIPGRLITLQLLTDIALGPEEKSEYYYKEFIRRNIL</sequence>
<gene>
    <name evidence="1" type="ORF">HXW94_17325</name>
</gene>
<name>A0A850TD40_9BACT</name>
<dbReference type="AlphaFoldDB" id="A0A850TD40"/>